<keyword evidence="7" id="KW-0865">Zymogen</keyword>
<dbReference type="GO" id="GO:0006508">
    <property type="term" value="P:proteolysis"/>
    <property type="evidence" value="ECO:0007669"/>
    <property type="project" value="UniProtKB-KW"/>
</dbReference>
<feature type="chain" id="PRO_5043741080" description="Peptidase S1 domain-containing protein" evidence="10">
    <location>
        <begin position="19"/>
        <end position="289"/>
    </location>
</feature>
<evidence type="ECO:0000256" key="4">
    <source>
        <dbReference type="ARBA" id="ARBA00022729"/>
    </source>
</evidence>
<evidence type="ECO:0000256" key="7">
    <source>
        <dbReference type="ARBA" id="ARBA00023145"/>
    </source>
</evidence>
<evidence type="ECO:0000256" key="6">
    <source>
        <dbReference type="ARBA" id="ARBA00022825"/>
    </source>
</evidence>
<evidence type="ECO:0000256" key="8">
    <source>
        <dbReference type="ARBA" id="ARBA00023157"/>
    </source>
</evidence>
<sequence>MSPKVIVFLVSLIMACASVERPHPEIRLYGNISSRVIGGSEAPLGSYPHIVSLQYINNRIKHFCAGSILNNQWIITAAHCLENKTIDNFVVKAGKHNIEIVESTEQTVQVEQIVIHEKYSKLNGISVYDIGLIKLKTPLKFTKEIQAIELPQAESEPTGIAYFCGWGSILSNDVYPDVYPDKLQHVKLNYIKRESCKIFIRLLLGFSLHETNICTGSLSGISICFGDSGGPLITRYGQKSVLTGIASWGFWPCGELYAPSVYTKVSKFNAWIEQKIANHTTRLYGYINE</sequence>
<evidence type="ECO:0000256" key="1">
    <source>
        <dbReference type="ARBA" id="ARBA00004613"/>
    </source>
</evidence>
<dbReference type="PROSITE" id="PS51257">
    <property type="entry name" value="PROKAR_LIPOPROTEIN"/>
    <property type="match status" value="1"/>
</dbReference>
<dbReference type="PROSITE" id="PS00134">
    <property type="entry name" value="TRYPSIN_HIS"/>
    <property type="match status" value="1"/>
</dbReference>
<evidence type="ECO:0000313" key="12">
    <source>
        <dbReference type="EMBL" id="CAL1685713.1"/>
    </source>
</evidence>
<proteinExistence type="predicted"/>
<dbReference type="Gene3D" id="2.40.10.10">
    <property type="entry name" value="Trypsin-like serine proteases"/>
    <property type="match status" value="1"/>
</dbReference>
<keyword evidence="8" id="KW-1015">Disulfide bond</keyword>
<dbReference type="SUPFAM" id="SSF50494">
    <property type="entry name" value="Trypsin-like serine proteases"/>
    <property type="match status" value="1"/>
</dbReference>
<evidence type="ECO:0000313" key="13">
    <source>
        <dbReference type="Proteomes" id="UP001497644"/>
    </source>
</evidence>
<gene>
    <name evidence="12" type="ORF">LPLAT_LOCUS11137</name>
</gene>
<dbReference type="GO" id="GO:0004252">
    <property type="term" value="F:serine-type endopeptidase activity"/>
    <property type="evidence" value="ECO:0007669"/>
    <property type="project" value="InterPro"/>
</dbReference>
<keyword evidence="2" id="KW-0964">Secreted</keyword>
<keyword evidence="5 9" id="KW-0378">Hydrolase</keyword>
<dbReference type="Pfam" id="PF00089">
    <property type="entry name" value="Trypsin"/>
    <property type="match status" value="1"/>
</dbReference>
<organism evidence="12 13">
    <name type="scientific">Lasius platythorax</name>
    <dbReference type="NCBI Taxonomy" id="488582"/>
    <lineage>
        <taxon>Eukaryota</taxon>
        <taxon>Metazoa</taxon>
        <taxon>Ecdysozoa</taxon>
        <taxon>Arthropoda</taxon>
        <taxon>Hexapoda</taxon>
        <taxon>Insecta</taxon>
        <taxon>Pterygota</taxon>
        <taxon>Neoptera</taxon>
        <taxon>Endopterygota</taxon>
        <taxon>Hymenoptera</taxon>
        <taxon>Apocrita</taxon>
        <taxon>Aculeata</taxon>
        <taxon>Formicoidea</taxon>
        <taxon>Formicidae</taxon>
        <taxon>Formicinae</taxon>
        <taxon>Lasius</taxon>
        <taxon>Lasius</taxon>
    </lineage>
</organism>
<dbReference type="InterPro" id="IPR009003">
    <property type="entry name" value="Peptidase_S1_PA"/>
</dbReference>
<dbReference type="InterPro" id="IPR043504">
    <property type="entry name" value="Peptidase_S1_PA_chymotrypsin"/>
</dbReference>
<dbReference type="CDD" id="cd00190">
    <property type="entry name" value="Tryp_SPc"/>
    <property type="match status" value="1"/>
</dbReference>
<dbReference type="EMBL" id="OZ034829">
    <property type="protein sequence ID" value="CAL1685713.1"/>
    <property type="molecule type" value="Genomic_DNA"/>
</dbReference>
<dbReference type="FunFam" id="2.40.10.10:FF:000146">
    <property type="entry name" value="Serine protease 53"/>
    <property type="match status" value="1"/>
</dbReference>
<dbReference type="InterPro" id="IPR001254">
    <property type="entry name" value="Trypsin_dom"/>
</dbReference>
<keyword evidence="4 10" id="KW-0732">Signal</keyword>
<keyword evidence="3 9" id="KW-0645">Protease</keyword>
<dbReference type="SMART" id="SM00020">
    <property type="entry name" value="Tryp_SPc"/>
    <property type="match status" value="1"/>
</dbReference>
<dbReference type="InterPro" id="IPR033116">
    <property type="entry name" value="TRYPSIN_SER"/>
</dbReference>
<protein>
    <recommendedName>
        <fullName evidence="11">Peptidase S1 domain-containing protein</fullName>
    </recommendedName>
</protein>
<dbReference type="PRINTS" id="PR00722">
    <property type="entry name" value="CHYMOTRYPSIN"/>
</dbReference>
<evidence type="ECO:0000259" key="11">
    <source>
        <dbReference type="PROSITE" id="PS50240"/>
    </source>
</evidence>
<keyword evidence="6 9" id="KW-0720">Serine protease</keyword>
<dbReference type="PANTHER" id="PTHR24252:SF7">
    <property type="entry name" value="HYALIN"/>
    <property type="match status" value="1"/>
</dbReference>
<accession>A0AAV2P184</accession>
<evidence type="ECO:0000256" key="5">
    <source>
        <dbReference type="ARBA" id="ARBA00022801"/>
    </source>
</evidence>
<comment type="subcellular location">
    <subcellularLocation>
        <location evidence="1">Secreted</location>
    </subcellularLocation>
</comment>
<dbReference type="GO" id="GO:0005576">
    <property type="term" value="C:extracellular region"/>
    <property type="evidence" value="ECO:0007669"/>
    <property type="project" value="UniProtKB-SubCell"/>
</dbReference>
<evidence type="ECO:0000256" key="3">
    <source>
        <dbReference type="ARBA" id="ARBA00022670"/>
    </source>
</evidence>
<reference evidence="12" key="1">
    <citation type="submission" date="2024-04" db="EMBL/GenBank/DDBJ databases">
        <authorList>
            <consortium name="Molecular Ecology Group"/>
        </authorList>
    </citation>
    <scope>NUCLEOTIDE SEQUENCE</scope>
</reference>
<keyword evidence="13" id="KW-1185">Reference proteome</keyword>
<name>A0AAV2P184_9HYME</name>
<dbReference type="AlphaFoldDB" id="A0AAV2P184"/>
<evidence type="ECO:0000256" key="2">
    <source>
        <dbReference type="ARBA" id="ARBA00022525"/>
    </source>
</evidence>
<dbReference type="PROSITE" id="PS00135">
    <property type="entry name" value="TRYPSIN_SER"/>
    <property type="match status" value="1"/>
</dbReference>
<evidence type="ECO:0000256" key="9">
    <source>
        <dbReference type="RuleBase" id="RU363034"/>
    </source>
</evidence>
<feature type="domain" description="Peptidase S1" evidence="11">
    <location>
        <begin position="36"/>
        <end position="277"/>
    </location>
</feature>
<feature type="signal peptide" evidence="10">
    <location>
        <begin position="1"/>
        <end position="18"/>
    </location>
</feature>
<dbReference type="PANTHER" id="PTHR24252">
    <property type="entry name" value="ACROSIN-RELATED"/>
    <property type="match status" value="1"/>
</dbReference>
<dbReference type="InterPro" id="IPR018114">
    <property type="entry name" value="TRYPSIN_HIS"/>
</dbReference>
<dbReference type="InterPro" id="IPR001314">
    <property type="entry name" value="Peptidase_S1A"/>
</dbReference>
<evidence type="ECO:0000256" key="10">
    <source>
        <dbReference type="SAM" id="SignalP"/>
    </source>
</evidence>
<dbReference type="PROSITE" id="PS50240">
    <property type="entry name" value="TRYPSIN_DOM"/>
    <property type="match status" value="1"/>
</dbReference>
<dbReference type="Proteomes" id="UP001497644">
    <property type="component" value="Chromosome 6"/>
</dbReference>